<dbReference type="RefSeq" id="WP_208631551.1">
    <property type="nucleotide sequence ID" value="NZ_CP059319.1"/>
</dbReference>
<dbReference type="Pfam" id="PF14559">
    <property type="entry name" value="TPR_19"/>
    <property type="match status" value="1"/>
</dbReference>
<proteinExistence type="predicted"/>
<reference evidence="2" key="1">
    <citation type="submission" date="2020-07" db="EMBL/GenBank/DDBJ databases">
        <authorList>
            <person name="Camacho E."/>
        </authorList>
    </citation>
    <scope>NUCLEOTIDE SEQUENCE</scope>
    <source>
        <strain evidence="2">MPO218</strain>
    </source>
</reference>
<feature type="chain" id="PRO_5037524544" evidence="1">
    <location>
        <begin position="26"/>
        <end position="231"/>
    </location>
</feature>
<dbReference type="SUPFAM" id="SSF48452">
    <property type="entry name" value="TPR-like"/>
    <property type="match status" value="1"/>
</dbReference>
<sequence>MTIRPLILFLLAVAPPVVAPSAARAAPPAKSSTPQTRGLYLQLIGQARSDGRPRAALAYLDDFDKRFPGDVGAQVLRVNSLLDLGQVDEAERIVAALAKVQGNATVDAVRGHALAARGHWREASERYQAAVAASPADPLLRNALGYAQLRAGEGDSAIEELRGACDLAPGETVIRNNLLLAYAVTGRKQELSAGIRTTGNRKAQAELLRTITTEAKRIAREPALPGKENGR</sequence>
<name>A0A975D0N9_9SPHN</name>
<dbReference type="EMBL" id="CP059319">
    <property type="protein sequence ID" value="QTH19540.1"/>
    <property type="molecule type" value="Genomic_DNA"/>
</dbReference>
<accession>A0A975D0N9</accession>
<keyword evidence="1" id="KW-0732">Signal</keyword>
<feature type="signal peptide" evidence="1">
    <location>
        <begin position="1"/>
        <end position="25"/>
    </location>
</feature>
<reference evidence="2" key="2">
    <citation type="submission" date="2021-04" db="EMBL/GenBank/DDBJ databases">
        <title>Isolation and genomic analysis of the ibuprofen-degrading bacterium Sphingomonas strain MPO218.</title>
        <authorList>
            <person name="Aulestia M."/>
            <person name="Flores A."/>
            <person name="Mangas E.L."/>
            <person name="Perez-Pulido A.J."/>
            <person name="Santero E."/>
            <person name="Camacho E.M."/>
        </authorList>
    </citation>
    <scope>NUCLEOTIDE SEQUENCE</scope>
    <source>
        <strain evidence="2">MPO218</strain>
    </source>
</reference>
<dbReference type="Gene3D" id="1.25.40.10">
    <property type="entry name" value="Tetratricopeptide repeat domain"/>
    <property type="match status" value="1"/>
</dbReference>
<dbReference type="Pfam" id="PF13432">
    <property type="entry name" value="TPR_16"/>
    <property type="match status" value="1"/>
</dbReference>
<evidence type="ECO:0000313" key="3">
    <source>
        <dbReference type="Proteomes" id="UP000664914"/>
    </source>
</evidence>
<dbReference type="Proteomes" id="UP000664914">
    <property type="component" value="Chromosome"/>
</dbReference>
<evidence type="ECO:0000313" key="2">
    <source>
        <dbReference type="EMBL" id="QTH19540.1"/>
    </source>
</evidence>
<organism evidence="2 3">
    <name type="scientific">Rhizorhabdus wittichii</name>
    <dbReference type="NCBI Taxonomy" id="160791"/>
    <lineage>
        <taxon>Bacteria</taxon>
        <taxon>Pseudomonadati</taxon>
        <taxon>Pseudomonadota</taxon>
        <taxon>Alphaproteobacteria</taxon>
        <taxon>Sphingomonadales</taxon>
        <taxon>Sphingomonadaceae</taxon>
        <taxon>Rhizorhabdus</taxon>
    </lineage>
</organism>
<dbReference type="InterPro" id="IPR011990">
    <property type="entry name" value="TPR-like_helical_dom_sf"/>
</dbReference>
<protein>
    <submittedName>
        <fullName evidence="2">Tetratricopeptide repeat protein</fullName>
    </submittedName>
</protein>
<dbReference type="AlphaFoldDB" id="A0A975D0N9"/>
<evidence type="ECO:0000256" key="1">
    <source>
        <dbReference type="SAM" id="SignalP"/>
    </source>
</evidence>
<gene>
    <name evidence="2" type="ORF">HRJ34_14210</name>
</gene>